<evidence type="ECO:0000256" key="3">
    <source>
        <dbReference type="ARBA" id="ARBA00022614"/>
    </source>
</evidence>
<dbReference type="Proteomes" id="UP001190700">
    <property type="component" value="Unassembled WGS sequence"/>
</dbReference>
<organism evidence="8 9">
    <name type="scientific">Cymbomonas tetramitiformis</name>
    <dbReference type="NCBI Taxonomy" id="36881"/>
    <lineage>
        <taxon>Eukaryota</taxon>
        <taxon>Viridiplantae</taxon>
        <taxon>Chlorophyta</taxon>
        <taxon>Pyramimonadophyceae</taxon>
        <taxon>Pyramimonadales</taxon>
        <taxon>Pyramimonadaceae</taxon>
        <taxon>Cymbomonas</taxon>
    </lineage>
</organism>
<dbReference type="EMBL" id="LGRX02034144">
    <property type="protein sequence ID" value="KAK3238677.1"/>
    <property type="molecule type" value="Genomic_DNA"/>
</dbReference>
<evidence type="ECO:0000256" key="4">
    <source>
        <dbReference type="ARBA" id="ARBA00022737"/>
    </source>
</evidence>
<dbReference type="Gene3D" id="3.80.10.10">
    <property type="entry name" value="Ribonuclease Inhibitor"/>
    <property type="match status" value="8"/>
</dbReference>
<feature type="region of interest" description="Disordered" evidence="5">
    <location>
        <begin position="703"/>
        <end position="761"/>
    </location>
</feature>
<evidence type="ECO:0000256" key="2">
    <source>
        <dbReference type="ARBA" id="ARBA00022468"/>
    </source>
</evidence>
<keyword evidence="4" id="KW-0677">Repeat</keyword>
<dbReference type="Pfam" id="PF13516">
    <property type="entry name" value="LRR_6"/>
    <property type="match status" value="11"/>
</dbReference>
<dbReference type="SMART" id="SM00368">
    <property type="entry name" value="LRR_RI"/>
    <property type="match status" value="17"/>
</dbReference>
<protein>
    <recommendedName>
        <fullName evidence="10">Protein nlrc3</fullName>
    </recommendedName>
</protein>
<dbReference type="Gene3D" id="3.40.50.10140">
    <property type="entry name" value="Toll/interleukin-1 receptor homology (TIR) domain"/>
    <property type="match status" value="1"/>
</dbReference>
<dbReference type="PANTHER" id="PTHR24113">
    <property type="entry name" value="RAN GTPASE-ACTIVATING PROTEIN 1"/>
    <property type="match status" value="1"/>
</dbReference>
<dbReference type="GO" id="GO:0005930">
    <property type="term" value="C:axoneme"/>
    <property type="evidence" value="ECO:0007669"/>
    <property type="project" value="UniProtKB-SubCell"/>
</dbReference>
<dbReference type="Pfam" id="PF13676">
    <property type="entry name" value="TIR_2"/>
    <property type="match status" value="1"/>
</dbReference>
<evidence type="ECO:0000313" key="8">
    <source>
        <dbReference type="EMBL" id="KAK3238677.1"/>
    </source>
</evidence>
<feature type="compositionally biased region" description="Acidic residues" evidence="5">
    <location>
        <begin position="705"/>
        <end position="750"/>
    </location>
</feature>
<evidence type="ECO:0000259" key="6">
    <source>
        <dbReference type="Pfam" id="PF13676"/>
    </source>
</evidence>
<dbReference type="GO" id="GO:0048471">
    <property type="term" value="C:perinuclear region of cytoplasm"/>
    <property type="evidence" value="ECO:0007669"/>
    <property type="project" value="TreeGrafter"/>
</dbReference>
<dbReference type="Pfam" id="PF19974">
    <property type="entry name" value="TCAD9"/>
    <property type="match status" value="1"/>
</dbReference>
<dbReference type="GO" id="GO:0031267">
    <property type="term" value="F:small GTPase binding"/>
    <property type="evidence" value="ECO:0007669"/>
    <property type="project" value="TreeGrafter"/>
</dbReference>
<dbReference type="Gene3D" id="3.40.50.300">
    <property type="entry name" value="P-loop containing nucleotide triphosphate hydrolases"/>
    <property type="match status" value="1"/>
</dbReference>
<evidence type="ECO:0000256" key="1">
    <source>
        <dbReference type="ARBA" id="ARBA00004430"/>
    </source>
</evidence>
<proteinExistence type="predicted"/>
<dbReference type="SUPFAM" id="SSF56112">
    <property type="entry name" value="Protein kinase-like (PK-like)"/>
    <property type="match status" value="1"/>
</dbReference>
<dbReference type="Gene3D" id="2.60.220.30">
    <property type="match status" value="1"/>
</dbReference>
<dbReference type="GO" id="GO:0005829">
    <property type="term" value="C:cytosol"/>
    <property type="evidence" value="ECO:0007669"/>
    <property type="project" value="TreeGrafter"/>
</dbReference>
<evidence type="ECO:0000259" key="7">
    <source>
        <dbReference type="Pfam" id="PF19974"/>
    </source>
</evidence>
<dbReference type="GO" id="GO:0005096">
    <property type="term" value="F:GTPase activator activity"/>
    <property type="evidence" value="ECO:0007669"/>
    <property type="project" value="UniProtKB-KW"/>
</dbReference>
<name>A0AAE0BN90_9CHLO</name>
<dbReference type="GO" id="GO:0007165">
    <property type="term" value="P:signal transduction"/>
    <property type="evidence" value="ECO:0007669"/>
    <property type="project" value="InterPro"/>
</dbReference>
<gene>
    <name evidence="8" type="ORF">CYMTET_51328</name>
</gene>
<keyword evidence="3" id="KW-0433">Leucine-rich repeat</keyword>
<feature type="domain" description="Ternary complex associated" evidence="7">
    <location>
        <begin position="295"/>
        <end position="368"/>
    </location>
</feature>
<dbReference type="GO" id="GO:0006913">
    <property type="term" value="P:nucleocytoplasmic transport"/>
    <property type="evidence" value="ECO:0007669"/>
    <property type="project" value="TreeGrafter"/>
</dbReference>
<feature type="domain" description="TIR" evidence="6">
    <location>
        <begin position="2620"/>
        <end position="2703"/>
    </location>
</feature>
<evidence type="ECO:0008006" key="10">
    <source>
        <dbReference type="Google" id="ProtNLM"/>
    </source>
</evidence>
<dbReference type="InterPro" id="IPR001611">
    <property type="entry name" value="Leu-rich_rpt"/>
</dbReference>
<evidence type="ECO:0000256" key="5">
    <source>
        <dbReference type="SAM" id="MobiDB-lite"/>
    </source>
</evidence>
<keyword evidence="2" id="KW-0343">GTPase activation</keyword>
<dbReference type="SUPFAM" id="SSF52047">
    <property type="entry name" value="RNI-like"/>
    <property type="match status" value="3"/>
</dbReference>
<dbReference type="InterPro" id="IPR035897">
    <property type="entry name" value="Toll_tir_struct_dom_sf"/>
</dbReference>
<comment type="caution">
    <text evidence="8">The sequence shown here is derived from an EMBL/GenBank/DDBJ whole genome shotgun (WGS) entry which is preliminary data.</text>
</comment>
<dbReference type="InterPro" id="IPR027417">
    <property type="entry name" value="P-loop_NTPase"/>
</dbReference>
<dbReference type="InterPro" id="IPR000157">
    <property type="entry name" value="TIR_dom"/>
</dbReference>
<dbReference type="GO" id="GO:0005634">
    <property type="term" value="C:nucleus"/>
    <property type="evidence" value="ECO:0007669"/>
    <property type="project" value="TreeGrafter"/>
</dbReference>
<keyword evidence="9" id="KW-1185">Reference proteome</keyword>
<accession>A0AAE0BN90</accession>
<dbReference type="InterPro" id="IPR045544">
    <property type="entry name" value="TCAD9"/>
</dbReference>
<evidence type="ECO:0000313" key="9">
    <source>
        <dbReference type="Proteomes" id="UP001190700"/>
    </source>
</evidence>
<dbReference type="InterPro" id="IPR011009">
    <property type="entry name" value="Kinase-like_dom_sf"/>
</dbReference>
<comment type="subcellular location">
    <subcellularLocation>
        <location evidence="1">Cytoplasm</location>
        <location evidence="1">Cytoskeleton</location>
        <location evidence="1">Cilium axoneme</location>
    </subcellularLocation>
</comment>
<dbReference type="InterPro" id="IPR032675">
    <property type="entry name" value="LRR_dom_sf"/>
</dbReference>
<reference evidence="8 9" key="1">
    <citation type="journal article" date="2015" name="Genome Biol. Evol.">
        <title>Comparative Genomics of a Bacterivorous Green Alga Reveals Evolutionary Causalities and Consequences of Phago-Mixotrophic Mode of Nutrition.</title>
        <authorList>
            <person name="Burns J.A."/>
            <person name="Paasch A."/>
            <person name="Narechania A."/>
            <person name="Kim E."/>
        </authorList>
    </citation>
    <scope>NUCLEOTIDE SEQUENCE [LARGE SCALE GENOMIC DNA]</scope>
    <source>
        <strain evidence="8 9">PLY_AMNH</strain>
    </source>
</reference>
<dbReference type="InterPro" id="IPR027038">
    <property type="entry name" value="RanGap"/>
</dbReference>
<sequence>MSQLGKREAVEDISAESAKCKQSLSLVMLGETSELAPGEKEVLGLLFPQALGISHQKLEMKKLHGGYSGSLVLLVQLHEDGNPQCPCVVKLDSVVQDVRDEFKLTQEARHQLGSFLPEILREPVETSEGKGGIVYELAGAYGVQPGVYNIRDEWGIVVTFKSVYLQAADEPGEGGGRRPGGTGRAGGACAGKLQLKEEREEVGSREVQGVLEELFGKDGCMRGLTHGSVERRSSNLFELHSLVEVLDDNVLNTIPAKSFLHTRTGQVWKSSLAGSFEKLKAAVEAGGAAFWGHCGVLTGDVHGDFHGGNILIDCRENAWIIDFANKKRHHKLQDVVKLMATVLFEYTRAEAGEDALGLTEALFRNEWIHQPPAPPASRIPVHMSFAYDTVRELWRFAASMMQAGDEEGRTQPLDLHAMNLWVPLLVQAVKILKWDAEQFPDAQKQWAVRFALVLADKIVHCLQARDVGKPGAITREESHAPLPPGQCVEVWQPATATWQRGVVREDRISLSLVSGAAVEDLRQSTWRLPQPPQLSGTQRCPKMLRVASWARNVLGRDDDELRGIREAHFTATSEGGRCQASGTYIVFARAPAHSIRGTQATWALQASLRGTAVTVLEEVPIVEAWSCEMEIGPGAGLVMSSDPGRWVLVPLMDVRLLHAEERDWNLVVSAETHEGASPVPLPPQGVVFLYRNGDTIRWLVRSELAEEEEEEEEEDQYQYESESESEEDQYDDDDEEEEAAEEEEGEEEPSDCSMQPNENKDLEDGTQLWAEGVVVDVDCSSRVLTVEWDDGHGSGTRRLKPLVENHHVHACQEYHPGTKVVVRHGHRWEDAVVTEKGHSALLAPEDGTLGGSMTGAGILAPKRLTSFNHALRHMPWEDFVVARQRYAAKVVKKDGVIRDVLSGRPLRVREHLVSLRVIARDSLQDLWTADDKHAAGGQTFDIATFYTSVASVRDLPQGVAASTFLVISGPAMGKSTLMKQVAVMCADTLLRTKQEGGMGGGGAECASAYVPLLIAAGELVHRLGLRDEGGGNSRRDLLQEYLAQEHGNHSASWRMLMQALQMRRVLVLIDGLDEAGPARPVIFEFIRHHLVAEGHRVVITCRPEALDFAQAASIVDVALNILPLNRAQQEVIVRRQMTEARAAELLTRLDDDICASPLILSLLISWHRYHSPCRPGGGEIFSATLYRAAVDAMLTHVERKRKRHGGTHVAERSDHGSCLAVLRQVAYHHHQQGKREVDSLSALAALRLDGKGGSEGCVAVWERIVELTLQDRFPLLTVLQGGTVRSGGWLVQFSHLTFQEYLCAAQLQHNLSAAHSHEAPPLWELGLERWWRPLQFLREMDLGKGSSASEFEMLGRCFFPAGRCDSGQVCDMPAFGLQNLLPALVRASVLGELDLRKVEHFRAARRSSTQQGGRAAVLTAFERLGAAAKAGQRLVKLDLSDNMMTAREIAALVDGGVFEGALRTMVLDNNQLARKQDPAGEEEMGWLSALGKGLRESTALTSLSLCQNAIGPRGAAAFAAEIGNHVSLTAVNLLYNELEREGAEAVTAAFAKAHRVRTVCGLPPGIATWNWRDPLRPWDVMLIAADMTKTVTLTTLDLSGHAACGLLERFDGSSGLYDPCGMKALAQALVPGDVHGRLHSTVTTLVLKGNLIGGRDKESAEIFEALGKAVGVSTSLRALDLAGANIGAADIQALVSRGDAGTSLSTLDLAGNRIGPEGAKALAAALMPSRQGMLSGSLKTLLLNSNQTGPEGAMALAVALTPNEGGLFNTSLNTLDLSDNNIGPEGAKALAVALTPNAKGVFNGSLNTLDLRYNNIGPEGAKAVAVALTPNDKGVFNGSLNTLGVCSNAIIGDAAQQLAEAVLKHPCIKEFSKIMMQDIKDDKVTKLDLSHAGIGVPGALVLSKLLVFNTSLNTLDLSSNEIGPEGAKALAVALTPNAEGVFNTSLNTLNLYSNPIGDEGAKALAVTLTSNAKGMFNTSLNIHLNGNNIGPEGAEALAVALTPNEEGVFNTSMNTLNLSNNTIGPEGAKALAVALTPNAEGVFNSTSLNTLHLGGNQLCGLNADLEGTYAASGIKALAEALVFNTSLSIITMAHGVKLPIGALRRNELTELDLHGKGLAPDDAIILGAVLVFNGSLNTLNLRNNVIGDEGAKALAYALTPNEEGVFNTSLNTLDLEGNNIGPEGAKAFAVALTPNAEGVFNTSLSTLNLQGNEIGAEATKCLEIALTLDEQGVFNRTLNMLNLSSCTSGEDLVVKTYQQEEDTATSATQVEVFFEQKAYPGPAQTVCRISALHGLHVTIHGMTLQVPTSAVEVDTDIRVTVYDVTEDESPLQLVLTCSKVVCLEPHNLQLKRPAVLTIAHTSCQPVTALTFLTCQPANSESLPGVWEICKNGTFSKEDGSINLIHFSSFVVVEGYVNICHRWGHKIIQHQGSDGINGTPTWCQKISQTVEVACKCLPKCDVSQCSIVVEVRITYENLDVEEWCQRKELLMQKGSYCRWMLKPADEFSGHWRIQAPVRMDMWQALENGQPVFVHLTHRQGAHSTDTYQVSLSMTSENGLMNKCLQCLGWYEGNINDNKDCHIELPVPQQRRAPPLSQGNQWHIFMSHVQRSRTDDTTGATLVHSGQDQCMALKRDLRARREGLKVWFDQDQEDRVAETDMQHGVEQSQVFLLFLTKGIFTRPFCRKEIHWAIEANKPMIIVRETLESKGGCADGIDIFIDEASAFQLQEIFLNHVVIEYRRQSDERDGGMLERILRQFEDSFA</sequence>
<dbReference type="PANTHER" id="PTHR24113:SF12">
    <property type="entry name" value="RAN GTPASE-ACTIVATING PROTEIN 1"/>
    <property type="match status" value="1"/>
</dbReference>